<keyword evidence="6" id="KW-0378">Hydrolase</keyword>
<dbReference type="GO" id="GO:0004190">
    <property type="term" value="F:aspartic-type endopeptidase activity"/>
    <property type="evidence" value="ECO:0007669"/>
    <property type="project" value="UniProtKB-KW"/>
</dbReference>
<feature type="transmembrane region" description="Helical" evidence="11">
    <location>
        <begin position="139"/>
        <end position="155"/>
    </location>
</feature>
<feature type="region of interest" description="Disordered" evidence="10">
    <location>
        <begin position="217"/>
        <end position="241"/>
    </location>
</feature>
<evidence type="ECO:0000256" key="4">
    <source>
        <dbReference type="ARBA" id="ARBA00022692"/>
    </source>
</evidence>
<dbReference type="KEGG" id="mmir:HLA87_01115"/>
<proteinExistence type="inferred from homology"/>
<gene>
    <name evidence="12" type="ORF">HLA87_01115</name>
</gene>
<dbReference type="PROSITE" id="PS00855">
    <property type="entry name" value="SPASE_II"/>
    <property type="match status" value="1"/>
</dbReference>
<evidence type="ECO:0000256" key="2">
    <source>
        <dbReference type="ARBA" id="ARBA00022475"/>
    </source>
</evidence>
<evidence type="ECO:0000256" key="11">
    <source>
        <dbReference type="SAM" id="Phobius"/>
    </source>
</evidence>
<feature type="transmembrane region" description="Helical" evidence="11">
    <location>
        <begin position="45"/>
        <end position="62"/>
    </location>
</feature>
<evidence type="ECO:0000256" key="5">
    <source>
        <dbReference type="ARBA" id="ARBA00022750"/>
    </source>
</evidence>
<evidence type="ECO:0000313" key="12">
    <source>
        <dbReference type="EMBL" id="QJR43398.1"/>
    </source>
</evidence>
<dbReference type="PRINTS" id="PR00781">
    <property type="entry name" value="LIPOSIGPTASE"/>
</dbReference>
<evidence type="ECO:0000256" key="9">
    <source>
        <dbReference type="RuleBase" id="RU004181"/>
    </source>
</evidence>
<keyword evidence="13" id="KW-1185">Reference proteome</keyword>
<dbReference type="GO" id="GO:0016020">
    <property type="term" value="C:membrane"/>
    <property type="evidence" value="ECO:0007669"/>
    <property type="project" value="InterPro"/>
</dbReference>
<accession>A0A6M4JAW8</accession>
<keyword evidence="3" id="KW-0645">Protease</keyword>
<evidence type="ECO:0000256" key="1">
    <source>
        <dbReference type="ARBA" id="ARBA00006139"/>
    </source>
</evidence>
<dbReference type="InterPro" id="IPR001872">
    <property type="entry name" value="Peptidase_A8"/>
</dbReference>
<dbReference type="PANTHER" id="PTHR33695">
    <property type="entry name" value="LIPOPROTEIN SIGNAL PEPTIDASE"/>
    <property type="match status" value="1"/>
</dbReference>
<keyword evidence="2" id="KW-1003">Cell membrane</keyword>
<dbReference type="RefSeq" id="WP_171111099.1">
    <property type="nucleotide sequence ID" value="NZ_CP053096.1"/>
</dbReference>
<keyword evidence="5" id="KW-0064">Aspartyl protease</keyword>
<evidence type="ECO:0000256" key="6">
    <source>
        <dbReference type="ARBA" id="ARBA00022801"/>
    </source>
</evidence>
<dbReference type="PANTHER" id="PTHR33695:SF1">
    <property type="entry name" value="LIPOPROTEIN SIGNAL PEPTIDASE"/>
    <property type="match status" value="1"/>
</dbReference>
<comment type="similarity">
    <text evidence="1 9">Belongs to the peptidase A8 family.</text>
</comment>
<protein>
    <submittedName>
        <fullName evidence="12">Signal peptidase II</fullName>
    </submittedName>
</protein>
<dbReference type="Pfam" id="PF01252">
    <property type="entry name" value="Peptidase_A8"/>
    <property type="match status" value="1"/>
</dbReference>
<keyword evidence="4 11" id="KW-0812">Transmembrane</keyword>
<keyword evidence="8 11" id="KW-0472">Membrane</keyword>
<evidence type="ECO:0000256" key="3">
    <source>
        <dbReference type="ARBA" id="ARBA00022670"/>
    </source>
</evidence>
<keyword evidence="7 11" id="KW-1133">Transmembrane helix</keyword>
<name>A0A6M4JAW8_9MOLU</name>
<evidence type="ECO:0000256" key="10">
    <source>
        <dbReference type="SAM" id="MobiDB-lite"/>
    </source>
</evidence>
<evidence type="ECO:0000256" key="8">
    <source>
        <dbReference type="ARBA" id="ARBA00023136"/>
    </source>
</evidence>
<feature type="transmembrane region" description="Helical" evidence="11">
    <location>
        <begin position="111"/>
        <end position="132"/>
    </location>
</feature>
<organism evidence="12 13">
    <name type="scientific">Mycoplasma miroungigenitalium</name>
    <dbReference type="NCBI Taxonomy" id="754515"/>
    <lineage>
        <taxon>Bacteria</taxon>
        <taxon>Bacillati</taxon>
        <taxon>Mycoplasmatota</taxon>
        <taxon>Mollicutes</taxon>
        <taxon>Mycoplasmataceae</taxon>
        <taxon>Mycoplasma</taxon>
    </lineage>
</organism>
<evidence type="ECO:0000313" key="13">
    <source>
        <dbReference type="Proteomes" id="UP000500686"/>
    </source>
</evidence>
<dbReference type="EMBL" id="CP053096">
    <property type="protein sequence ID" value="QJR43398.1"/>
    <property type="molecule type" value="Genomic_DNA"/>
</dbReference>
<dbReference type="GO" id="GO:0006508">
    <property type="term" value="P:proteolysis"/>
    <property type="evidence" value="ECO:0007669"/>
    <property type="project" value="UniProtKB-KW"/>
</dbReference>
<feature type="compositionally biased region" description="Basic and acidic residues" evidence="10">
    <location>
        <begin position="228"/>
        <end position="241"/>
    </location>
</feature>
<evidence type="ECO:0000256" key="7">
    <source>
        <dbReference type="ARBA" id="ARBA00022989"/>
    </source>
</evidence>
<feature type="transmembrane region" description="Helical" evidence="11">
    <location>
        <begin position="189"/>
        <end position="211"/>
    </location>
</feature>
<dbReference type="Proteomes" id="UP000500686">
    <property type="component" value="Chromosome"/>
</dbReference>
<sequence length="241" mass="27629">MSKEFNGNDYKPKPTWDERRQNFKSKFTEFKNYLKDKWVNHKKQILINYLIFTILFIILLAIDQITKGALFKWADFANYKGDKTVIYEGAIIGVRSVEHYGVTVLPWENKATIIIIQILSIIMFLALLTVPFFTESKTIVVMMALLCAGSIGNMLDRFMWAGHVKDIFFCTFLEKWQGKEIGTFNFADVVLVGGCIGLLIYFVVSLIAEYVSEEKEKNNASLTADADQDNKNSDTDDLNEK</sequence>
<dbReference type="AlphaFoldDB" id="A0A6M4JAW8"/>
<reference evidence="12 13" key="1">
    <citation type="submission" date="2020-05" db="EMBL/GenBank/DDBJ databases">
        <title>Novel Mycoplasma species detected in Mirounga angustirostris (northern elephant seal) from the USA.</title>
        <authorList>
            <person name="Volokhov D.V."/>
        </authorList>
    </citation>
    <scope>NUCLEOTIDE SEQUENCE [LARGE SCALE GENOMIC DNA]</scope>
    <source>
        <strain evidence="12 13">Mirounga ES2806-GEN</strain>
    </source>
</reference>